<keyword evidence="10 13" id="KW-0472">Membrane</keyword>
<evidence type="ECO:0000256" key="6">
    <source>
        <dbReference type="ARBA" id="ARBA00022741"/>
    </source>
</evidence>
<dbReference type="FunFam" id="2.70.150.10:FF:000002">
    <property type="entry name" value="Copper-transporting ATPase 1, putative"/>
    <property type="match status" value="1"/>
</dbReference>
<dbReference type="NCBIfam" id="TIGR01494">
    <property type="entry name" value="ATPase_P-type"/>
    <property type="match status" value="1"/>
</dbReference>
<evidence type="ECO:0000256" key="8">
    <source>
        <dbReference type="ARBA" id="ARBA00022967"/>
    </source>
</evidence>
<dbReference type="SFLD" id="SFLDG00002">
    <property type="entry name" value="C1.7:_P-type_atpase_like"/>
    <property type="match status" value="1"/>
</dbReference>
<dbReference type="GO" id="GO:0008551">
    <property type="term" value="F:P-type cadmium transporter activity"/>
    <property type="evidence" value="ECO:0007669"/>
    <property type="project" value="UniProtKB-EC"/>
</dbReference>
<dbReference type="InterPro" id="IPR006121">
    <property type="entry name" value="HMA_dom"/>
</dbReference>
<evidence type="ECO:0000256" key="11">
    <source>
        <dbReference type="ARBA" id="ARBA00039103"/>
    </source>
</evidence>
<evidence type="ECO:0000313" key="16">
    <source>
        <dbReference type="Proteomes" id="UP000191448"/>
    </source>
</evidence>
<evidence type="ECO:0000256" key="3">
    <source>
        <dbReference type="ARBA" id="ARBA00022539"/>
    </source>
</evidence>
<sequence length="821" mass="90424">MSKIKLSLKGLDCAHCAGKIENIVSEFKEVKSCTLNFAFKLLIVEYSDLNEEEMINKIKETVNKLEPNVVVEKYSMSRGKNTQRTESGHGNSNKIKLSLKGLDCAHCAGKIENIVSEFDEVKSCTLNFSFKLLIVEYSGLNEEEMINKIKEAVNKLEPNVVVEKYSMTSGNDMQRSDSGHGCKDGCCTGHEHGHSHKEDEKKENKFMNMILENIQLIVGIFIYIVGIFLGEKSNISIYFFIIAYLLVGYKVIWIAVKNIFKGNFFDENFLMTIATLGAFAVGQYPEGVAVMVFYEIGEMFQSYAVNKSRKSISSLMDIKAEYANLFENGNITKVSPEEVQIDQIILVKPGERVPLDGEIIEGNTSVDTSALTGESIPMEKKVGEELLAGSINITGTIKIRVKSEFEESTVARILELVQNASSKKAKTEKFITKFSRYYTPVVVFSAIALAVIPSLVLPDANIRQWISRALIFLVVSCPCALVISVPLGLFAGIGSASKKGILVKGGNYLEILKDLDAVVFDKTGTLTEGVFRVTKIETVEEFKKEQVLQYAAACEKFSNHPIGKSIVDEYKLSKQKDIDEIEVTNHKEISGMGISGDIEGNNVLVGNFKLMKENNIKVNEIESLGTIVYVAVNNVFKGYITISDKIKKDSKEAIQALKEIGVKKVVMLTGDNKKVGDAVGKELGLDEVHSELLPVDKVEKLENIIESKEVNRVAFIGDGINDAPVLARADLGVAMGGIGSDAAIEAADVVLMKDNPLALKEAILLARKTNKILWQNIIFSLGIKFLVLLMAVFGLANMWEAVFADVGVTLIAVLNSMRALK</sequence>
<feature type="transmembrane region" description="Helical" evidence="13">
    <location>
        <begin position="235"/>
        <end position="256"/>
    </location>
</feature>
<keyword evidence="9 13" id="KW-1133">Transmembrane helix</keyword>
<dbReference type="CDD" id="cd07548">
    <property type="entry name" value="P-type_ATPase-Cd_Zn_Co_like"/>
    <property type="match status" value="1"/>
</dbReference>
<gene>
    <name evidence="15" type="primary">cadA</name>
    <name evidence="15" type="ORF">CLTHE_01250</name>
</gene>
<keyword evidence="3" id="KW-0104">Cadmium</keyword>
<feature type="transmembrane region" description="Helical" evidence="13">
    <location>
        <begin position="777"/>
        <end position="796"/>
    </location>
</feature>
<dbReference type="InterPro" id="IPR051014">
    <property type="entry name" value="Cation_Transport_ATPase_IB"/>
</dbReference>
<evidence type="ECO:0000256" key="1">
    <source>
        <dbReference type="ARBA" id="ARBA00004651"/>
    </source>
</evidence>
<evidence type="ECO:0000256" key="13">
    <source>
        <dbReference type="RuleBase" id="RU362081"/>
    </source>
</evidence>
<dbReference type="AlphaFoldDB" id="A0A1V4T076"/>
<dbReference type="GO" id="GO:0046872">
    <property type="term" value="F:metal ion binding"/>
    <property type="evidence" value="ECO:0007669"/>
    <property type="project" value="UniProtKB-KW"/>
</dbReference>
<evidence type="ECO:0000256" key="5">
    <source>
        <dbReference type="ARBA" id="ARBA00022723"/>
    </source>
</evidence>
<dbReference type="GO" id="GO:0016887">
    <property type="term" value="F:ATP hydrolysis activity"/>
    <property type="evidence" value="ECO:0007669"/>
    <property type="project" value="InterPro"/>
</dbReference>
<dbReference type="PRINTS" id="PR00120">
    <property type="entry name" value="HATPASE"/>
</dbReference>
<keyword evidence="6 13" id="KW-0547">Nucleotide-binding</keyword>
<evidence type="ECO:0000256" key="7">
    <source>
        <dbReference type="ARBA" id="ARBA00022840"/>
    </source>
</evidence>
<dbReference type="PROSITE" id="PS50846">
    <property type="entry name" value="HMA_2"/>
    <property type="match status" value="2"/>
</dbReference>
<evidence type="ECO:0000259" key="14">
    <source>
        <dbReference type="PROSITE" id="PS50846"/>
    </source>
</evidence>
<comment type="catalytic activity">
    <reaction evidence="12">
        <text>Cd(2+)(in) + ATP + H2O = Cd(2+)(out) + ADP + phosphate + H(+)</text>
        <dbReference type="Rhea" id="RHEA:12132"/>
        <dbReference type="ChEBI" id="CHEBI:15377"/>
        <dbReference type="ChEBI" id="CHEBI:15378"/>
        <dbReference type="ChEBI" id="CHEBI:30616"/>
        <dbReference type="ChEBI" id="CHEBI:43474"/>
        <dbReference type="ChEBI" id="CHEBI:48775"/>
        <dbReference type="ChEBI" id="CHEBI:456216"/>
        <dbReference type="EC" id="7.2.2.21"/>
    </reaction>
</comment>
<accession>A0A1V4T076</accession>
<dbReference type="SFLD" id="SFLDF00027">
    <property type="entry name" value="p-type_atpase"/>
    <property type="match status" value="1"/>
</dbReference>
<keyword evidence="5 13" id="KW-0479">Metal-binding</keyword>
<dbReference type="Gene3D" id="2.70.150.10">
    <property type="entry name" value="Calcium-transporting ATPase, cytoplasmic transduction domain A"/>
    <property type="match status" value="1"/>
</dbReference>
<keyword evidence="13" id="KW-1003">Cell membrane</keyword>
<feature type="transmembrane region" description="Helical" evidence="13">
    <location>
        <begin position="469"/>
        <end position="494"/>
    </location>
</feature>
<dbReference type="PRINTS" id="PR00119">
    <property type="entry name" value="CATATPASE"/>
</dbReference>
<dbReference type="InterPro" id="IPR023299">
    <property type="entry name" value="ATPase_P-typ_cyto_dom_N"/>
</dbReference>
<keyword evidence="15" id="KW-0378">Hydrolase</keyword>
<feature type="transmembrane region" description="Helical" evidence="13">
    <location>
        <begin position="210"/>
        <end position="229"/>
    </location>
</feature>
<feature type="domain" description="HMA" evidence="14">
    <location>
        <begin position="2"/>
        <end position="70"/>
    </location>
</feature>
<dbReference type="InterPro" id="IPR008250">
    <property type="entry name" value="ATPase_P-typ_transduc_dom_A_sf"/>
</dbReference>
<name>A0A1V4T076_9CLOT</name>
<evidence type="ECO:0000256" key="9">
    <source>
        <dbReference type="ARBA" id="ARBA00022989"/>
    </source>
</evidence>
<dbReference type="Gene3D" id="3.40.1110.10">
    <property type="entry name" value="Calcium-transporting ATPase, cytoplasmic domain N"/>
    <property type="match status" value="1"/>
</dbReference>
<evidence type="ECO:0000313" key="15">
    <source>
        <dbReference type="EMBL" id="OPX50845.1"/>
    </source>
</evidence>
<dbReference type="EMBL" id="LTAY01000010">
    <property type="protein sequence ID" value="OPX50845.1"/>
    <property type="molecule type" value="Genomic_DNA"/>
</dbReference>
<dbReference type="NCBIfam" id="TIGR01512">
    <property type="entry name" value="ATPase-IB2_Cd"/>
    <property type="match status" value="1"/>
</dbReference>
<dbReference type="PANTHER" id="PTHR48085:SF5">
    <property type="entry name" value="CADMIUM_ZINC-TRANSPORTING ATPASE HMA4-RELATED"/>
    <property type="match status" value="1"/>
</dbReference>
<dbReference type="SUPFAM" id="SSF81665">
    <property type="entry name" value="Calcium ATPase, transmembrane domain M"/>
    <property type="match status" value="1"/>
</dbReference>
<dbReference type="InterPro" id="IPR018303">
    <property type="entry name" value="ATPase_P-typ_P_site"/>
</dbReference>
<comment type="similarity">
    <text evidence="2 13">Belongs to the cation transport ATPase (P-type) (TC 3.A.3) family. Type IB subfamily.</text>
</comment>
<dbReference type="NCBIfam" id="TIGR01525">
    <property type="entry name" value="ATPase-IB_hvy"/>
    <property type="match status" value="1"/>
</dbReference>
<evidence type="ECO:0000256" key="10">
    <source>
        <dbReference type="ARBA" id="ARBA00023136"/>
    </source>
</evidence>
<dbReference type="GO" id="GO:0005886">
    <property type="term" value="C:plasma membrane"/>
    <property type="evidence" value="ECO:0007669"/>
    <property type="project" value="UniProtKB-SubCell"/>
</dbReference>
<dbReference type="GO" id="GO:0005524">
    <property type="term" value="F:ATP binding"/>
    <property type="evidence" value="ECO:0007669"/>
    <property type="project" value="UniProtKB-UniRule"/>
</dbReference>
<dbReference type="SFLD" id="SFLDS00003">
    <property type="entry name" value="Haloacid_Dehalogenase"/>
    <property type="match status" value="1"/>
</dbReference>
<comment type="caution">
    <text evidence="15">The sequence shown here is derived from an EMBL/GenBank/DDBJ whole genome shotgun (WGS) entry which is preliminary data.</text>
</comment>
<feature type="transmembrane region" description="Helical" evidence="13">
    <location>
        <begin position="437"/>
        <end position="457"/>
    </location>
</feature>
<organism evidence="15 16">
    <name type="scientific">Clostridium thermobutyricum DSM 4928</name>
    <dbReference type="NCBI Taxonomy" id="1121339"/>
    <lineage>
        <taxon>Bacteria</taxon>
        <taxon>Bacillati</taxon>
        <taxon>Bacillota</taxon>
        <taxon>Clostridia</taxon>
        <taxon>Eubacteriales</taxon>
        <taxon>Clostridiaceae</taxon>
        <taxon>Clostridium</taxon>
    </lineage>
</organism>
<dbReference type="InterPro" id="IPR044492">
    <property type="entry name" value="P_typ_ATPase_HD_dom"/>
</dbReference>
<dbReference type="PANTHER" id="PTHR48085">
    <property type="entry name" value="CADMIUM/ZINC-TRANSPORTING ATPASE HMA2-RELATED"/>
    <property type="match status" value="1"/>
</dbReference>
<dbReference type="SUPFAM" id="SSF56784">
    <property type="entry name" value="HAD-like"/>
    <property type="match status" value="1"/>
</dbReference>
<dbReference type="Gene3D" id="3.30.70.100">
    <property type="match status" value="2"/>
</dbReference>
<dbReference type="InterPro" id="IPR023298">
    <property type="entry name" value="ATPase_P-typ_TM_dom_sf"/>
</dbReference>
<keyword evidence="4 13" id="KW-0812">Transmembrane</keyword>
<evidence type="ECO:0000256" key="12">
    <source>
        <dbReference type="ARBA" id="ARBA00049338"/>
    </source>
</evidence>
<dbReference type="Gene3D" id="3.40.50.1000">
    <property type="entry name" value="HAD superfamily/HAD-like"/>
    <property type="match status" value="1"/>
</dbReference>
<dbReference type="InterPro" id="IPR001757">
    <property type="entry name" value="P_typ_ATPase"/>
</dbReference>
<dbReference type="Pfam" id="PF00122">
    <property type="entry name" value="E1-E2_ATPase"/>
    <property type="match status" value="1"/>
</dbReference>
<protein>
    <recommendedName>
        <fullName evidence="11">Cd(2+)-exporting ATPase</fullName>
        <ecNumber evidence="11">7.2.2.21</ecNumber>
    </recommendedName>
</protein>
<dbReference type="InterPro" id="IPR036412">
    <property type="entry name" value="HAD-like_sf"/>
</dbReference>
<dbReference type="SUPFAM" id="SSF81653">
    <property type="entry name" value="Calcium ATPase, transduction domain A"/>
    <property type="match status" value="1"/>
</dbReference>
<proteinExistence type="inferred from homology"/>
<dbReference type="InterPro" id="IPR027256">
    <property type="entry name" value="P-typ_ATPase_IB"/>
</dbReference>
<keyword evidence="7 13" id="KW-0067">ATP-binding</keyword>
<evidence type="ECO:0000256" key="2">
    <source>
        <dbReference type="ARBA" id="ARBA00006024"/>
    </source>
</evidence>
<dbReference type="InterPro" id="IPR059000">
    <property type="entry name" value="ATPase_P-type_domA"/>
</dbReference>
<dbReference type="InterPro" id="IPR036163">
    <property type="entry name" value="HMA_dom_sf"/>
</dbReference>
<comment type="subcellular location">
    <subcellularLocation>
        <location evidence="1">Cell membrane</location>
        <topology evidence="1">Multi-pass membrane protein</topology>
    </subcellularLocation>
</comment>
<keyword evidence="8" id="KW-1278">Translocase</keyword>
<dbReference type="Pfam" id="PF00403">
    <property type="entry name" value="HMA"/>
    <property type="match status" value="2"/>
</dbReference>
<dbReference type="Proteomes" id="UP000191448">
    <property type="component" value="Unassembled WGS sequence"/>
</dbReference>
<evidence type="ECO:0000256" key="4">
    <source>
        <dbReference type="ARBA" id="ARBA00022692"/>
    </source>
</evidence>
<dbReference type="PROSITE" id="PS00154">
    <property type="entry name" value="ATPASE_E1_E2"/>
    <property type="match status" value="1"/>
</dbReference>
<dbReference type="OrthoDB" id="9760364at2"/>
<dbReference type="CDD" id="cd00371">
    <property type="entry name" value="HMA"/>
    <property type="match status" value="2"/>
</dbReference>
<dbReference type="EC" id="7.2.2.21" evidence="11"/>
<dbReference type="Pfam" id="PF00702">
    <property type="entry name" value="Hydrolase"/>
    <property type="match status" value="1"/>
</dbReference>
<reference evidence="15 16" key="1">
    <citation type="submission" date="2016-02" db="EMBL/GenBank/DDBJ databases">
        <title>Genome sequence of Clostridium thermobutyricum DSM 4928.</title>
        <authorList>
            <person name="Poehlein A."/>
            <person name="Daniel R."/>
        </authorList>
    </citation>
    <scope>NUCLEOTIDE SEQUENCE [LARGE SCALE GENOMIC DNA]</scope>
    <source>
        <strain evidence="15 16">DSM 4928</strain>
    </source>
</reference>
<dbReference type="InterPro" id="IPR023214">
    <property type="entry name" value="HAD_sf"/>
</dbReference>
<feature type="domain" description="HMA" evidence="14">
    <location>
        <begin position="93"/>
        <end position="161"/>
    </location>
</feature>
<dbReference type="RefSeq" id="WP_080021547.1">
    <property type="nucleotide sequence ID" value="NZ_LTAY01000010.1"/>
</dbReference>
<dbReference type="SUPFAM" id="SSF55008">
    <property type="entry name" value="HMA, heavy metal-associated domain"/>
    <property type="match status" value="2"/>
</dbReference>